<reference evidence="2 3" key="1">
    <citation type="journal article" date="1999" name="Nature">
        <title>Evidence for lateral gene transfer between Archaea and Bacteria from genome sequence of Thermotoga maritima.</title>
        <authorList>
            <person name="Nelson K.E."/>
            <person name="Clayton R.A."/>
            <person name="Gill S.R."/>
            <person name="Gwinn M.L."/>
            <person name="Dodson R.J."/>
            <person name="Haft D.H."/>
            <person name="Hickey E.K."/>
            <person name="Peterson J.D."/>
            <person name="Nelson W.C."/>
            <person name="Ketchum K.A."/>
            <person name="McDonald L."/>
            <person name="Utterback T.R."/>
            <person name="Malek J.A."/>
            <person name="Linher K.D."/>
            <person name="Garrett M.M."/>
            <person name="Stewart A.M."/>
            <person name="Cotton M.D."/>
            <person name="Pratt M.S."/>
            <person name="Phillips C.A."/>
            <person name="Richardson D."/>
            <person name="Heidelberg J."/>
            <person name="Sutton G.G."/>
            <person name="Fleischmann R.D."/>
            <person name="White O."/>
            <person name="Salzberg S.L."/>
            <person name="Smith H.O."/>
            <person name="Venter J.C."/>
            <person name="Fraser C.M."/>
        </authorList>
    </citation>
    <scope>NUCLEOTIDE SEQUENCE [LARGE SCALE GENOMIC DNA]</scope>
    <source>
        <strain evidence="3">ATCC 43589 / DSM 3109 / JCM 10099 / NBRC 100826 / MSB8</strain>
    </source>
</reference>
<dbReference type="PATRIC" id="fig|243274.17.peg.1194"/>
<dbReference type="InterPro" id="IPR052754">
    <property type="entry name" value="NTPase_KAP_P-loop"/>
</dbReference>
<accession>G4FEF7</accession>
<evidence type="ECO:0000259" key="1">
    <source>
        <dbReference type="Pfam" id="PF07693"/>
    </source>
</evidence>
<dbReference type="AlphaFoldDB" id="Q9X0S1"/>
<dbReference type="InterPro" id="IPR011646">
    <property type="entry name" value="KAP_P-loop"/>
</dbReference>
<dbReference type="PANTHER" id="PTHR22674:SF6">
    <property type="entry name" value="NTPASE KAP FAMILY P-LOOP DOMAIN-CONTAINING PROTEIN 1"/>
    <property type="match status" value="1"/>
</dbReference>
<keyword evidence="3" id="KW-1185">Reference proteome</keyword>
<dbReference type="SUPFAM" id="SSF52540">
    <property type="entry name" value="P-loop containing nucleoside triphosphate hydrolases"/>
    <property type="match status" value="1"/>
</dbReference>
<dbReference type="InParanoid" id="Q9X0S1"/>
<dbReference type="KEGG" id="tmw:THMA_1215"/>
<dbReference type="KEGG" id="tma:TM1189"/>
<feature type="domain" description="KAP NTPase" evidence="1">
    <location>
        <begin position="23"/>
        <end position="294"/>
    </location>
</feature>
<dbReference type="KEGG" id="tmm:Tmari_1196"/>
<sequence length="718" mass="84737">MTEKKIILADEPLKSPDQDKLGFAPFAKRIATVIQSVQLRESIVFAVYGKWGSGKTTFINFLTSYLNHDSSITIVKFDPWWFSEKEDLIRQFLSNLQFTLNKSTKFKDIAKMLKPYIETLGEIPKFGWIFKIASRFKKNLQKSVIETKEEIINRLKEKDGKIVVIIDDIDRLTAKEIRELFTIVKAIADFPNTVYILAFDKDIVIRALEKVQEGKGEDYLEKIIQIPIELPLADKTSIRKMLFEELDAVLSGTSNELFDSTYWRNVYWDGIDPFINTVRNVKRLINTIRVTYPSVKNEVNAVDFIAIETLRVFCPEVYSIVKDYPDMFCGYSGEIYDVSRRHIEFLKQFHQNWLSRLNFPDDLKENIKNLLKRLFPKFESVFENIYYGPDWEREWRKKYRICCKEIFPRFFIFSVPSDDLSKHEMDFILSSLHNKEALIEHLKRLATQIRSDGSTRLSIFLERMEDYASEISQDYIPVVIEVFFTIGDKLIIPEDENKSFLIPWGNDIRMERIIWRLLRRYDNNSKRFEVLKNAFKNGQALFMMVNVLILFWQQHRKYRDAKESDAILLDENHLKTLQEIVLDKIRKAVEEGSLLNTPSLPVILHQWREWANEDEVKEWVKEIVFSDEKLPIFLTKFLQKTVSWTETSRATNIYWQIDLNWLKDFINLDFLEKRCNEILSNDSIIGTLEDKQKLAIRLFLNEKTKSLDSSTEEQGKDG</sequence>
<dbReference type="EMBL" id="AE000512">
    <property type="protein sequence ID" value="AAD36264.1"/>
    <property type="molecule type" value="Genomic_DNA"/>
</dbReference>
<evidence type="ECO:0000313" key="3">
    <source>
        <dbReference type="Proteomes" id="UP000008183"/>
    </source>
</evidence>
<dbReference type="RefSeq" id="WP_004080141.1">
    <property type="nucleotide sequence ID" value="NC_000853.1"/>
</dbReference>
<dbReference type="Gene3D" id="3.40.50.300">
    <property type="entry name" value="P-loop containing nucleotide triphosphate hydrolases"/>
    <property type="match status" value="1"/>
</dbReference>
<dbReference type="PANTHER" id="PTHR22674">
    <property type="entry name" value="NTPASE, KAP FAMILY P-LOOP DOMAIN-CONTAINING 1"/>
    <property type="match status" value="1"/>
</dbReference>
<dbReference type="KEGG" id="tmi:THEMA_08385"/>
<name>Q9X0S1_THEMA</name>
<dbReference type="PaxDb" id="243274-THEMA_08385"/>
<accession>Q9X0S1</accession>
<proteinExistence type="predicted"/>
<dbReference type="EnsemblBacteria" id="AAD36264">
    <property type="protein sequence ID" value="AAD36264"/>
    <property type="gene ID" value="TM_1189"/>
</dbReference>
<organism evidence="2 3">
    <name type="scientific">Thermotoga maritima (strain ATCC 43589 / DSM 3109 / JCM 10099 / NBRC 100826 / MSB8)</name>
    <dbReference type="NCBI Taxonomy" id="243274"/>
    <lineage>
        <taxon>Bacteria</taxon>
        <taxon>Thermotogati</taxon>
        <taxon>Thermotogota</taxon>
        <taxon>Thermotogae</taxon>
        <taxon>Thermotogales</taxon>
        <taxon>Thermotogaceae</taxon>
        <taxon>Thermotoga</taxon>
    </lineage>
</organism>
<protein>
    <recommendedName>
        <fullName evidence="1">KAP NTPase domain-containing protein</fullName>
    </recommendedName>
</protein>
<evidence type="ECO:0000313" key="2">
    <source>
        <dbReference type="EMBL" id="AAD36264.1"/>
    </source>
</evidence>
<dbReference type="OrthoDB" id="9806479at2"/>
<dbReference type="Proteomes" id="UP000008183">
    <property type="component" value="Chromosome"/>
</dbReference>
<gene>
    <name evidence="2" type="ordered locus">TM_1189</name>
</gene>
<dbReference type="Pfam" id="PF07693">
    <property type="entry name" value="KAP_NTPase"/>
    <property type="match status" value="1"/>
</dbReference>
<dbReference type="PIR" id="C72285">
    <property type="entry name" value="C72285"/>
</dbReference>
<dbReference type="InterPro" id="IPR027417">
    <property type="entry name" value="P-loop_NTPase"/>
</dbReference>